<dbReference type="EMBL" id="JAAAJA010000016">
    <property type="protein sequence ID" value="KAG0266536.1"/>
    <property type="molecule type" value="Genomic_DNA"/>
</dbReference>
<dbReference type="OrthoDB" id="2160189at2759"/>
<feature type="domain" description="CYTH" evidence="1">
    <location>
        <begin position="1"/>
        <end position="201"/>
    </location>
</feature>
<dbReference type="PANTHER" id="PTHR34948:SF2">
    <property type="entry name" value="TRIPHOSPHATE TUNNEL METALLOENZYME 3"/>
    <property type="match status" value="1"/>
</dbReference>
<keyword evidence="3" id="KW-1185">Reference proteome</keyword>
<dbReference type="Proteomes" id="UP000726737">
    <property type="component" value="Unassembled WGS sequence"/>
</dbReference>
<dbReference type="PANTHER" id="PTHR34948">
    <property type="entry name" value="OS08G0299200 PROTEIN"/>
    <property type="match status" value="1"/>
</dbReference>
<accession>A0A9P6QHU6</accession>
<dbReference type="GO" id="GO:0016462">
    <property type="term" value="F:pyrophosphatase activity"/>
    <property type="evidence" value="ECO:0007669"/>
    <property type="project" value="UniProtKB-ARBA"/>
</dbReference>
<name>A0A9P6QHU6_9FUNG</name>
<protein>
    <recommendedName>
        <fullName evidence="1">CYTH domain-containing protein</fullName>
    </recommendedName>
</protein>
<evidence type="ECO:0000259" key="1">
    <source>
        <dbReference type="PROSITE" id="PS51707"/>
    </source>
</evidence>
<evidence type="ECO:0000313" key="3">
    <source>
        <dbReference type="Proteomes" id="UP000726737"/>
    </source>
</evidence>
<proteinExistence type="predicted"/>
<dbReference type="Gene3D" id="2.40.320.10">
    <property type="entry name" value="Hypothetical Protein Pfu-838710-001"/>
    <property type="match status" value="1"/>
</dbReference>
<gene>
    <name evidence="2" type="ORF">BG011_002026</name>
</gene>
<reference evidence="2" key="1">
    <citation type="journal article" date="2020" name="Fungal Divers.">
        <title>Resolving the Mortierellaceae phylogeny through synthesis of multi-gene phylogenetics and phylogenomics.</title>
        <authorList>
            <person name="Vandepol N."/>
            <person name="Liber J."/>
            <person name="Desiro A."/>
            <person name="Na H."/>
            <person name="Kennedy M."/>
            <person name="Barry K."/>
            <person name="Grigoriev I.V."/>
            <person name="Miller A.N."/>
            <person name="O'Donnell K."/>
            <person name="Stajich J.E."/>
            <person name="Bonito G."/>
        </authorList>
    </citation>
    <scope>NUCLEOTIDE SEQUENCE</scope>
    <source>
        <strain evidence="2">KOD948</strain>
    </source>
</reference>
<organism evidence="2 3">
    <name type="scientific">Mortierella polycephala</name>
    <dbReference type="NCBI Taxonomy" id="41804"/>
    <lineage>
        <taxon>Eukaryota</taxon>
        <taxon>Fungi</taxon>
        <taxon>Fungi incertae sedis</taxon>
        <taxon>Mucoromycota</taxon>
        <taxon>Mortierellomycotina</taxon>
        <taxon>Mortierellomycetes</taxon>
        <taxon>Mortierellales</taxon>
        <taxon>Mortierellaceae</taxon>
        <taxon>Mortierella</taxon>
    </lineage>
</organism>
<dbReference type="SUPFAM" id="SSF55154">
    <property type="entry name" value="CYTH-like phosphatases"/>
    <property type="match status" value="1"/>
</dbReference>
<dbReference type="InterPro" id="IPR033469">
    <property type="entry name" value="CYTH-like_dom_sf"/>
</dbReference>
<dbReference type="AlphaFoldDB" id="A0A9P6QHU6"/>
<dbReference type="SMART" id="SM01118">
    <property type="entry name" value="CYTH"/>
    <property type="match status" value="1"/>
</dbReference>
<dbReference type="Pfam" id="PF01928">
    <property type="entry name" value="CYTH"/>
    <property type="match status" value="1"/>
</dbReference>
<comment type="caution">
    <text evidence="2">The sequence shown here is derived from an EMBL/GenBank/DDBJ whole genome shotgun (WGS) entry which is preliminary data.</text>
</comment>
<sequence length="205" mass="23737">MEIEIKIRLPTEEDTVKLERSLGTPLVASEDQDNVFFDGAHRELIKEQLVFRIRVIEKSGKDPVAIVALKGNAVLVNGIAHVEEEEEAIDIDIARRIIEDPSLIPDAAENHRLLKKIVERVPCKDGYTHMGRFRNVRHKYQWQEYLVEVDRTKYPHGTAYEIEIESTDPEQAKERLTSLLEEHGIRYGNSERNKFENMLHVTVQQ</sequence>
<evidence type="ECO:0000313" key="2">
    <source>
        <dbReference type="EMBL" id="KAG0266536.1"/>
    </source>
</evidence>
<dbReference type="InterPro" id="IPR023577">
    <property type="entry name" value="CYTH_domain"/>
</dbReference>
<dbReference type="PROSITE" id="PS51707">
    <property type="entry name" value="CYTH"/>
    <property type="match status" value="1"/>
</dbReference>